<evidence type="ECO:0000313" key="3">
    <source>
        <dbReference type="Proteomes" id="UP000289794"/>
    </source>
</evidence>
<dbReference type="AlphaFoldDB" id="A0A4P6LX93"/>
<accession>A0A4P6LX93</accession>
<gene>
    <name evidence="2" type="ORF">PMF13cell1_01949</name>
</gene>
<dbReference type="KEGG" id="bpro:PMF13cell1_01949"/>
<feature type="transmembrane region" description="Helical" evidence="1">
    <location>
        <begin position="78"/>
        <end position="96"/>
    </location>
</feature>
<dbReference type="EMBL" id="CP035945">
    <property type="protein sequence ID" value="QBE96405.1"/>
    <property type="molecule type" value="Genomic_DNA"/>
</dbReference>
<protein>
    <recommendedName>
        <fullName evidence="4">Transmembrane protein</fullName>
    </recommendedName>
</protein>
<evidence type="ECO:0000256" key="1">
    <source>
        <dbReference type="SAM" id="Phobius"/>
    </source>
</evidence>
<evidence type="ECO:0000313" key="2">
    <source>
        <dbReference type="EMBL" id="QBE96405.1"/>
    </source>
</evidence>
<dbReference type="RefSeq" id="WP_130180615.1">
    <property type="nucleotide sequence ID" value="NZ_CP035945.1"/>
</dbReference>
<dbReference type="Proteomes" id="UP000289794">
    <property type="component" value="Chromosome"/>
</dbReference>
<keyword evidence="1" id="KW-0812">Transmembrane</keyword>
<name>A0A4P6LX93_9FIRM</name>
<keyword evidence="1" id="KW-0472">Membrane</keyword>
<organism evidence="2 3">
    <name type="scientific">Blautia producta</name>
    <dbReference type="NCBI Taxonomy" id="33035"/>
    <lineage>
        <taxon>Bacteria</taxon>
        <taxon>Bacillati</taxon>
        <taxon>Bacillota</taxon>
        <taxon>Clostridia</taxon>
        <taxon>Lachnospirales</taxon>
        <taxon>Lachnospiraceae</taxon>
        <taxon>Blautia</taxon>
    </lineage>
</organism>
<reference evidence="2 3" key="1">
    <citation type="submission" date="2019-01" db="EMBL/GenBank/DDBJ databases">
        <title>PMF-metabolizing Aryl O-demethylase.</title>
        <authorList>
            <person name="Kim M."/>
        </authorList>
    </citation>
    <scope>NUCLEOTIDE SEQUENCE [LARGE SCALE GENOMIC DNA]</scope>
    <source>
        <strain evidence="2 3">PMF1</strain>
    </source>
</reference>
<keyword evidence="1" id="KW-1133">Transmembrane helix</keyword>
<sequence>MKSIKQKTGTILKLLLILAVVLSGILGTYTEPKPQWDVLEEKTEASVGHQVFHYKNDCITKERSQDSLHRQEKRKSPILSWGIPAAAACAAFWLYFKRESVCREAADDRERRYDLWKRRGPPLSV</sequence>
<evidence type="ECO:0008006" key="4">
    <source>
        <dbReference type="Google" id="ProtNLM"/>
    </source>
</evidence>
<proteinExistence type="predicted"/>
<feature type="transmembrane region" description="Helical" evidence="1">
    <location>
        <begin position="12"/>
        <end position="30"/>
    </location>
</feature>